<proteinExistence type="predicted"/>
<evidence type="ECO:0000256" key="3">
    <source>
        <dbReference type="ARBA" id="ARBA00023163"/>
    </source>
</evidence>
<dbReference type="Gene3D" id="1.10.10.10">
    <property type="entry name" value="Winged helix-like DNA-binding domain superfamily/Winged helix DNA-binding domain"/>
    <property type="match status" value="1"/>
</dbReference>
<gene>
    <name evidence="5" type="primary">lacI</name>
    <name evidence="5" type="ORF">GCM10010178_85650</name>
</gene>
<dbReference type="Proteomes" id="UP000649573">
    <property type="component" value="Unassembled WGS sequence"/>
</dbReference>
<evidence type="ECO:0000313" key="6">
    <source>
        <dbReference type="Proteomes" id="UP000649573"/>
    </source>
</evidence>
<dbReference type="Pfam" id="PF08220">
    <property type="entry name" value="HTH_DeoR"/>
    <property type="match status" value="1"/>
</dbReference>
<dbReference type="PANTHER" id="PTHR30146:SF155">
    <property type="entry name" value="ALANINE RACEMASE"/>
    <property type="match status" value="1"/>
</dbReference>
<keyword evidence="6" id="KW-1185">Reference proteome</keyword>
<dbReference type="EMBL" id="BMRE01000079">
    <property type="protein sequence ID" value="GGU81957.1"/>
    <property type="molecule type" value="Genomic_DNA"/>
</dbReference>
<evidence type="ECO:0000259" key="4">
    <source>
        <dbReference type="PROSITE" id="PS51000"/>
    </source>
</evidence>
<dbReference type="InterPro" id="IPR036388">
    <property type="entry name" value="WH-like_DNA-bd_sf"/>
</dbReference>
<dbReference type="InterPro" id="IPR018356">
    <property type="entry name" value="Tscrpt_reg_HTH_DeoR_CS"/>
</dbReference>
<reference evidence="6" key="1">
    <citation type="journal article" date="2019" name="Int. J. Syst. Evol. Microbiol.">
        <title>The Global Catalogue of Microorganisms (GCM) 10K type strain sequencing project: providing services to taxonomists for standard genome sequencing and annotation.</title>
        <authorList>
            <consortium name="The Broad Institute Genomics Platform"/>
            <consortium name="The Broad Institute Genome Sequencing Center for Infectious Disease"/>
            <person name="Wu L."/>
            <person name="Ma J."/>
        </authorList>
    </citation>
    <scope>NUCLEOTIDE SEQUENCE [LARGE SCALE GENOMIC DNA]</scope>
    <source>
        <strain evidence="6">JCM 3296</strain>
    </source>
</reference>
<keyword evidence="1" id="KW-0805">Transcription regulation</keyword>
<dbReference type="PROSITE" id="PS51000">
    <property type="entry name" value="HTH_DEOR_2"/>
    <property type="match status" value="1"/>
</dbReference>
<dbReference type="SUPFAM" id="SSF46785">
    <property type="entry name" value="Winged helix' DNA-binding domain"/>
    <property type="match status" value="1"/>
</dbReference>
<sequence>MNQKLAAQRHELILRAVRTHGTVRLQELVDLLGASAVTVRRDVTALADRGLVVRVHGGITMPKHAEPFPRGPQSVVGPAPAHPLVGMVAPSVEYYWPAVIQGAQTAVAAAGGRLVLRASSYDAAEDRRRVCELLDRGVQTLLVAPSTSGRAGVELLRWLGALTVPVVLVERLPPPELPTTALDAAVTDHAIGAGLAVRHLATLGHRRIGLVTSRQSPHSDAIRTGWTTAVSSLELPFNGVPVLDVPPYGSPQWTRAVDEVIDECLAADVHAVLVHADREAIGVLERARDRGVQVPGDLAVVSYDDEVAAASDPPLTAVRPQKHRLGALAAQLALARLADPLDRPVHRVVLWPTLTVRESCGTALEPQKGWTS</sequence>
<keyword evidence="3" id="KW-0804">Transcription</keyword>
<dbReference type="Gene3D" id="3.40.50.2300">
    <property type="match status" value="2"/>
</dbReference>
<keyword evidence="2" id="KW-0238">DNA-binding</keyword>
<dbReference type="SUPFAM" id="SSF53822">
    <property type="entry name" value="Periplasmic binding protein-like I"/>
    <property type="match status" value="1"/>
</dbReference>
<dbReference type="InterPro" id="IPR001034">
    <property type="entry name" value="DeoR_HTH"/>
</dbReference>
<dbReference type="PRINTS" id="PR00037">
    <property type="entry name" value="HTHLACR"/>
</dbReference>
<organism evidence="5 6">
    <name type="scientific">Lentzea flava</name>
    <dbReference type="NCBI Taxonomy" id="103732"/>
    <lineage>
        <taxon>Bacteria</taxon>
        <taxon>Bacillati</taxon>
        <taxon>Actinomycetota</taxon>
        <taxon>Actinomycetes</taxon>
        <taxon>Pseudonocardiales</taxon>
        <taxon>Pseudonocardiaceae</taxon>
        <taxon>Lentzea</taxon>
    </lineage>
</organism>
<evidence type="ECO:0000313" key="5">
    <source>
        <dbReference type="EMBL" id="GGU81957.1"/>
    </source>
</evidence>
<feature type="domain" description="HTH deoR-type" evidence="4">
    <location>
        <begin position="6"/>
        <end position="61"/>
    </location>
</feature>
<evidence type="ECO:0000256" key="2">
    <source>
        <dbReference type="ARBA" id="ARBA00023125"/>
    </source>
</evidence>
<dbReference type="RefSeq" id="WP_189259528.1">
    <property type="nucleotide sequence ID" value="NZ_BMRE01000079.1"/>
</dbReference>
<evidence type="ECO:0000256" key="1">
    <source>
        <dbReference type="ARBA" id="ARBA00023015"/>
    </source>
</evidence>
<accession>A0ABQ2VFW1</accession>
<dbReference type="InterPro" id="IPR028082">
    <property type="entry name" value="Peripla_BP_I"/>
</dbReference>
<comment type="caution">
    <text evidence="5">The sequence shown here is derived from an EMBL/GenBank/DDBJ whole genome shotgun (WGS) entry which is preliminary data.</text>
</comment>
<dbReference type="PANTHER" id="PTHR30146">
    <property type="entry name" value="LACI-RELATED TRANSCRIPTIONAL REPRESSOR"/>
    <property type="match status" value="1"/>
</dbReference>
<name>A0ABQ2VFW1_9PSEU</name>
<dbReference type="SMART" id="SM00420">
    <property type="entry name" value="HTH_DEOR"/>
    <property type="match status" value="1"/>
</dbReference>
<dbReference type="InterPro" id="IPR046335">
    <property type="entry name" value="LacI/GalR-like_sensor"/>
</dbReference>
<protein>
    <submittedName>
        <fullName evidence="5">LacI family transcriptional regulator</fullName>
    </submittedName>
</protein>
<dbReference type="PROSITE" id="PS00894">
    <property type="entry name" value="HTH_DEOR_1"/>
    <property type="match status" value="1"/>
</dbReference>
<dbReference type="Pfam" id="PF13377">
    <property type="entry name" value="Peripla_BP_3"/>
    <property type="match status" value="1"/>
</dbReference>
<dbReference type="InterPro" id="IPR036390">
    <property type="entry name" value="WH_DNA-bd_sf"/>
</dbReference>